<reference evidence="3 4" key="1">
    <citation type="journal article" date="2015" name="Fungal Genet. Biol.">
        <title>Evolution of novel wood decay mechanisms in Agaricales revealed by the genome sequences of Fistulina hepatica and Cylindrobasidium torrendii.</title>
        <authorList>
            <person name="Floudas D."/>
            <person name="Held B.W."/>
            <person name="Riley R."/>
            <person name="Nagy L.G."/>
            <person name="Koehler G."/>
            <person name="Ransdell A.S."/>
            <person name="Younus H."/>
            <person name="Chow J."/>
            <person name="Chiniquy J."/>
            <person name="Lipzen A."/>
            <person name="Tritt A."/>
            <person name="Sun H."/>
            <person name="Haridas S."/>
            <person name="LaButti K."/>
            <person name="Ohm R.A."/>
            <person name="Kues U."/>
            <person name="Blanchette R.A."/>
            <person name="Grigoriev I.V."/>
            <person name="Minto R.E."/>
            <person name="Hibbett D.S."/>
        </authorList>
    </citation>
    <scope>NUCLEOTIDE SEQUENCE [LARGE SCALE GENOMIC DNA]</scope>
    <source>
        <strain evidence="3 4">FP15055 ss-10</strain>
    </source>
</reference>
<dbReference type="OrthoDB" id="68483at2759"/>
<evidence type="ECO:0000256" key="1">
    <source>
        <dbReference type="PROSITE-ProRule" id="PRU10141"/>
    </source>
</evidence>
<dbReference type="Gene3D" id="1.10.510.10">
    <property type="entry name" value="Transferase(Phosphotransferase) domain 1"/>
    <property type="match status" value="1"/>
</dbReference>
<keyword evidence="3" id="KW-0418">Kinase</keyword>
<feature type="domain" description="Protein kinase" evidence="2">
    <location>
        <begin position="39"/>
        <end position="386"/>
    </location>
</feature>
<dbReference type="AlphaFoldDB" id="A0A0D7BQM0"/>
<gene>
    <name evidence="3" type="ORF">CYLTODRAFT_344020</name>
</gene>
<keyword evidence="1" id="KW-0547">Nucleotide-binding</keyword>
<dbReference type="SMART" id="SM00220">
    <property type="entry name" value="S_TKc"/>
    <property type="match status" value="1"/>
</dbReference>
<sequence length="387" mass="44395">MPSISHGGPASASSLHIPPYTVKTTNQVLRYEGNRINQYRLGEKIGKGQNGTVITATMDNDDETETVAIKFVRRESRQGKTNKRYELLRQKNFPRSENHTTVGDAIHSEENRIRKEIAVMKKLFHPHIVQLYEVLDDRLIQTIYLVMEYCEGGEVEWKDHNNQPTSSLEQTRRIMRDAIQGLDYLHTQGIIHRDIKPANLLWTKDRAHVKIADFGSAHFSYAQRLGALGGAAANGDDPNDDKLFWDDKALAKKAGTPMFMAPEVIFDSVFREPEDVEPEQPITKAIDVWSLGVTFYCLLFGDVPFHNTDGGLTGEFQIYRLIHNEEWEPREFMGREQIPTQLGKEDEDSEPGIILHLLYHFLEKYVTHRITLDEVKVRWSVVHMAQN</sequence>
<dbReference type="PANTHER" id="PTHR44167">
    <property type="entry name" value="OVARIAN-SPECIFIC SERINE/THREONINE-PROTEIN KINASE LOK-RELATED"/>
    <property type="match status" value="1"/>
</dbReference>
<dbReference type="GO" id="GO:0005524">
    <property type="term" value="F:ATP binding"/>
    <property type="evidence" value="ECO:0007669"/>
    <property type="project" value="UniProtKB-UniRule"/>
</dbReference>
<dbReference type="GO" id="GO:0004674">
    <property type="term" value="F:protein serine/threonine kinase activity"/>
    <property type="evidence" value="ECO:0007669"/>
    <property type="project" value="TreeGrafter"/>
</dbReference>
<protein>
    <submittedName>
        <fullName evidence="3">Kinase-like protein</fullName>
    </submittedName>
</protein>
<feature type="binding site" evidence="1">
    <location>
        <position position="70"/>
    </location>
    <ligand>
        <name>ATP</name>
        <dbReference type="ChEBI" id="CHEBI:30616"/>
    </ligand>
</feature>
<dbReference type="Pfam" id="PF00069">
    <property type="entry name" value="Pkinase"/>
    <property type="match status" value="1"/>
</dbReference>
<evidence type="ECO:0000313" key="4">
    <source>
        <dbReference type="Proteomes" id="UP000054007"/>
    </source>
</evidence>
<evidence type="ECO:0000259" key="2">
    <source>
        <dbReference type="PROSITE" id="PS50011"/>
    </source>
</evidence>
<dbReference type="PANTHER" id="PTHR44167:SF24">
    <property type="entry name" value="SERINE_THREONINE-PROTEIN KINASE CHK2"/>
    <property type="match status" value="1"/>
</dbReference>
<dbReference type="GO" id="GO:0005634">
    <property type="term" value="C:nucleus"/>
    <property type="evidence" value="ECO:0007669"/>
    <property type="project" value="TreeGrafter"/>
</dbReference>
<accession>A0A0D7BQM0</accession>
<dbReference type="GO" id="GO:0044773">
    <property type="term" value="P:mitotic DNA damage checkpoint signaling"/>
    <property type="evidence" value="ECO:0007669"/>
    <property type="project" value="TreeGrafter"/>
</dbReference>
<dbReference type="EMBL" id="KN880443">
    <property type="protein sequence ID" value="KIY72464.1"/>
    <property type="molecule type" value="Genomic_DNA"/>
</dbReference>
<dbReference type="PROSITE" id="PS00107">
    <property type="entry name" value="PROTEIN_KINASE_ATP"/>
    <property type="match status" value="1"/>
</dbReference>
<dbReference type="InterPro" id="IPR011009">
    <property type="entry name" value="Kinase-like_dom_sf"/>
</dbReference>
<dbReference type="CDD" id="cd14008">
    <property type="entry name" value="STKc_LKB1_CaMKK"/>
    <property type="match status" value="1"/>
</dbReference>
<dbReference type="Proteomes" id="UP000054007">
    <property type="component" value="Unassembled WGS sequence"/>
</dbReference>
<keyword evidence="4" id="KW-1185">Reference proteome</keyword>
<dbReference type="Gene3D" id="3.30.200.20">
    <property type="entry name" value="Phosphorylase Kinase, domain 1"/>
    <property type="match status" value="1"/>
</dbReference>
<dbReference type="SUPFAM" id="SSF56112">
    <property type="entry name" value="Protein kinase-like (PK-like)"/>
    <property type="match status" value="1"/>
</dbReference>
<dbReference type="InterPro" id="IPR017441">
    <property type="entry name" value="Protein_kinase_ATP_BS"/>
</dbReference>
<evidence type="ECO:0000313" key="3">
    <source>
        <dbReference type="EMBL" id="KIY72464.1"/>
    </source>
</evidence>
<keyword evidence="1" id="KW-0067">ATP-binding</keyword>
<dbReference type="InterPro" id="IPR000719">
    <property type="entry name" value="Prot_kinase_dom"/>
</dbReference>
<dbReference type="PROSITE" id="PS50011">
    <property type="entry name" value="PROTEIN_KINASE_DOM"/>
    <property type="match status" value="1"/>
</dbReference>
<proteinExistence type="predicted"/>
<dbReference type="STRING" id="1314674.A0A0D7BQM0"/>
<organism evidence="3 4">
    <name type="scientific">Cylindrobasidium torrendii FP15055 ss-10</name>
    <dbReference type="NCBI Taxonomy" id="1314674"/>
    <lineage>
        <taxon>Eukaryota</taxon>
        <taxon>Fungi</taxon>
        <taxon>Dikarya</taxon>
        <taxon>Basidiomycota</taxon>
        <taxon>Agaricomycotina</taxon>
        <taxon>Agaricomycetes</taxon>
        <taxon>Agaricomycetidae</taxon>
        <taxon>Agaricales</taxon>
        <taxon>Marasmiineae</taxon>
        <taxon>Physalacriaceae</taxon>
        <taxon>Cylindrobasidium</taxon>
    </lineage>
</organism>
<name>A0A0D7BQM0_9AGAR</name>
<keyword evidence="3" id="KW-0808">Transferase</keyword>